<feature type="compositionally biased region" description="Basic and acidic residues" evidence="1">
    <location>
        <begin position="1"/>
        <end position="21"/>
    </location>
</feature>
<protein>
    <submittedName>
        <fullName evidence="2">Uncharacterized protein</fullName>
    </submittedName>
</protein>
<evidence type="ECO:0000256" key="1">
    <source>
        <dbReference type="SAM" id="MobiDB-lite"/>
    </source>
</evidence>
<dbReference type="Proteomes" id="UP000199153">
    <property type="component" value="Unassembled WGS sequence"/>
</dbReference>
<dbReference type="NCBIfam" id="NF041418">
    <property type="entry name" value="MbpA"/>
    <property type="match status" value="1"/>
</dbReference>
<gene>
    <name evidence="2" type="ORF">SAMN05660413_00048</name>
</gene>
<feature type="region of interest" description="Disordered" evidence="1">
    <location>
        <begin position="1"/>
        <end position="53"/>
    </location>
</feature>
<reference evidence="2 3" key="1">
    <citation type="submission" date="2016-10" db="EMBL/GenBank/DDBJ databases">
        <authorList>
            <person name="de Groot N.N."/>
        </authorList>
    </citation>
    <scope>NUCLEOTIDE SEQUENCE [LARGE SCALE GENOMIC DNA]</scope>
    <source>
        <strain evidence="2 3">DSM 17794</strain>
    </source>
</reference>
<dbReference type="STRING" id="287099.SAMN05660413_00048"/>
<name>A0A1I4XIZ4_9FLAO</name>
<dbReference type="RefSeq" id="WP_245760354.1">
    <property type="nucleotide sequence ID" value="NZ_FOVL01000001.1"/>
</dbReference>
<dbReference type="Pfam" id="PF21983">
    <property type="entry name" value="NikA-like"/>
    <property type="match status" value="1"/>
</dbReference>
<dbReference type="EMBL" id="FOVL01000001">
    <property type="protein sequence ID" value="SFN25239.1"/>
    <property type="molecule type" value="Genomic_DNA"/>
</dbReference>
<organism evidence="2 3">
    <name type="scientific">Salegentibacter flavus</name>
    <dbReference type="NCBI Taxonomy" id="287099"/>
    <lineage>
        <taxon>Bacteria</taxon>
        <taxon>Pseudomonadati</taxon>
        <taxon>Bacteroidota</taxon>
        <taxon>Flavobacteriia</taxon>
        <taxon>Flavobacteriales</taxon>
        <taxon>Flavobacteriaceae</taxon>
        <taxon>Salegentibacter</taxon>
    </lineage>
</organism>
<accession>A0A1I4XIZ4</accession>
<dbReference type="AlphaFoldDB" id="A0A1I4XIZ4"/>
<sequence>MKGSEEFNNKDDLQKKIKPDDQYFLPIPLESQQHEVSTEDSREVKTSESGRNLEGNSRCVSVDTILITPGGRNKKKMFKGKSELVKFRCTIYEKKLLKIKAKHSGITISDYCRRAVFEKEIKERLSDDHIEIYKTLLKFHNNFKSIGNMFRRKDPKLAKEVYALANTIKSKLKDFKR</sequence>
<proteinExistence type="predicted"/>
<evidence type="ECO:0000313" key="3">
    <source>
        <dbReference type="Proteomes" id="UP000199153"/>
    </source>
</evidence>
<keyword evidence="3" id="KW-1185">Reference proteome</keyword>
<dbReference type="InterPro" id="IPR049793">
    <property type="entry name" value="MbpA-like"/>
</dbReference>
<dbReference type="InterPro" id="IPR053842">
    <property type="entry name" value="NikA-like"/>
</dbReference>
<evidence type="ECO:0000313" key="2">
    <source>
        <dbReference type="EMBL" id="SFN25239.1"/>
    </source>
</evidence>
<feature type="compositionally biased region" description="Basic and acidic residues" evidence="1">
    <location>
        <begin position="32"/>
        <end position="48"/>
    </location>
</feature>